<evidence type="ECO:0000256" key="3">
    <source>
        <dbReference type="PROSITE-ProRule" id="PRU00339"/>
    </source>
</evidence>
<protein>
    <submittedName>
        <fullName evidence="5">Methyltransferase domain-containing protein</fullName>
    </submittedName>
</protein>
<evidence type="ECO:0000256" key="1">
    <source>
        <dbReference type="ARBA" id="ARBA00022737"/>
    </source>
</evidence>
<reference evidence="5 6" key="1">
    <citation type="submission" date="2024-01" db="EMBL/GenBank/DDBJ databases">
        <title>New evidence supports the origin of RcGTA from prophage.</title>
        <authorList>
            <person name="Xu Y."/>
            <person name="Liu B."/>
            <person name="Chen F."/>
        </authorList>
    </citation>
    <scope>NUCLEOTIDE SEQUENCE [LARGE SCALE GENOMIC DNA]</scope>
    <source>
        <strain evidence="5 6">CBW1107-2</strain>
    </source>
</reference>
<dbReference type="CDD" id="cd02440">
    <property type="entry name" value="AdoMet_MTases"/>
    <property type="match status" value="1"/>
</dbReference>
<dbReference type="EMBL" id="JAZHFV010000002">
    <property type="protein sequence ID" value="MEX4006866.1"/>
    <property type="molecule type" value="Genomic_DNA"/>
</dbReference>
<dbReference type="SUPFAM" id="SSF48452">
    <property type="entry name" value="TPR-like"/>
    <property type="match status" value="1"/>
</dbReference>
<name>A0ABV3WRD0_9HYPH</name>
<dbReference type="InterPro" id="IPR013105">
    <property type="entry name" value="TPR_2"/>
</dbReference>
<dbReference type="InterPro" id="IPR019734">
    <property type="entry name" value="TPR_rpt"/>
</dbReference>
<organism evidence="5 6">
    <name type="scientific">Neoaquamicrobium sediminum</name>
    <dbReference type="NCBI Taxonomy" id="1849104"/>
    <lineage>
        <taxon>Bacteria</taxon>
        <taxon>Pseudomonadati</taxon>
        <taxon>Pseudomonadota</taxon>
        <taxon>Alphaproteobacteria</taxon>
        <taxon>Hyphomicrobiales</taxon>
        <taxon>Phyllobacteriaceae</taxon>
        <taxon>Neoaquamicrobium</taxon>
    </lineage>
</organism>
<dbReference type="InterPro" id="IPR011990">
    <property type="entry name" value="TPR-like_helical_dom_sf"/>
</dbReference>
<dbReference type="PANTHER" id="PTHR43861">
    <property type="entry name" value="TRANS-ACONITATE 2-METHYLTRANSFERASE-RELATED"/>
    <property type="match status" value="1"/>
</dbReference>
<accession>A0ABV3WRD0</accession>
<dbReference type="Proteomes" id="UP001559025">
    <property type="component" value="Unassembled WGS sequence"/>
</dbReference>
<evidence type="ECO:0000313" key="5">
    <source>
        <dbReference type="EMBL" id="MEX4006866.1"/>
    </source>
</evidence>
<dbReference type="SMART" id="SM00028">
    <property type="entry name" value="TPR"/>
    <property type="match status" value="1"/>
</dbReference>
<evidence type="ECO:0000313" key="6">
    <source>
        <dbReference type="Proteomes" id="UP001559025"/>
    </source>
</evidence>
<dbReference type="RefSeq" id="WP_368802132.1">
    <property type="nucleotide sequence ID" value="NZ_JAZHFV010000002.1"/>
</dbReference>
<feature type="domain" description="Methyltransferase type 11" evidence="4">
    <location>
        <begin position="148"/>
        <end position="239"/>
    </location>
</feature>
<feature type="repeat" description="TPR" evidence="3">
    <location>
        <begin position="47"/>
        <end position="80"/>
    </location>
</feature>
<dbReference type="GO" id="GO:0032259">
    <property type="term" value="P:methylation"/>
    <property type="evidence" value="ECO:0007669"/>
    <property type="project" value="UniProtKB-KW"/>
</dbReference>
<dbReference type="PROSITE" id="PS50005">
    <property type="entry name" value="TPR"/>
    <property type="match status" value="1"/>
</dbReference>
<keyword evidence="5" id="KW-0808">Transferase</keyword>
<dbReference type="Gene3D" id="3.40.50.150">
    <property type="entry name" value="Vaccinia Virus protein VP39"/>
    <property type="match status" value="1"/>
</dbReference>
<dbReference type="PANTHER" id="PTHR43861:SF1">
    <property type="entry name" value="TRANS-ACONITATE 2-METHYLTRANSFERASE"/>
    <property type="match status" value="1"/>
</dbReference>
<dbReference type="InterPro" id="IPR013216">
    <property type="entry name" value="Methyltransf_11"/>
</dbReference>
<keyword evidence="6" id="KW-1185">Reference proteome</keyword>
<dbReference type="InterPro" id="IPR029063">
    <property type="entry name" value="SAM-dependent_MTases_sf"/>
</dbReference>
<keyword evidence="5" id="KW-0489">Methyltransferase</keyword>
<gene>
    <name evidence="5" type="ORF">V1479_06085</name>
</gene>
<dbReference type="Gene3D" id="1.25.40.10">
    <property type="entry name" value="Tetratricopeptide repeat domain"/>
    <property type="match status" value="1"/>
</dbReference>
<dbReference type="GO" id="GO:0008168">
    <property type="term" value="F:methyltransferase activity"/>
    <property type="evidence" value="ECO:0007669"/>
    <property type="project" value="UniProtKB-KW"/>
</dbReference>
<keyword evidence="2 3" id="KW-0802">TPR repeat</keyword>
<evidence type="ECO:0000256" key="2">
    <source>
        <dbReference type="ARBA" id="ARBA00022803"/>
    </source>
</evidence>
<sequence>MKILPLSSGDLVADRRADYAEMLRDGGDVAAAADLMRDTVAIAPGWVAGWFRLGEMLDEAGRPGEAVEAWREALRLDPADRLGASLKLELAGVLAVSEMPPSGFVETLFDQYAGDFDAALVERLGYRVPELIAEAIAASGRTAFAHAVDLGCGTGLMGERLRRVASFLEGIDISAGMLARARAKGVYDRIEQGDLQMLASGTDHVDLVTAADVLIYLGRLERVFGAVAAMLAPGGLFAFSVENHAGPEDLILRESRRYAHSRRYVAELLEASGFDVVSMEQAHLRSDRGAPIAGLVVLATRRSSTSAMVIAGETGDEALTPAVH</sequence>
<dbReference type="SUPFAM" id="SSF53335">
    <property type="entry name" value="S-adenosyl-L-methionine-dependent methyltransferases"/>
    <property type="match status" value="1"/>
</dbReference>
<keyword evidence="1" id="KW-0677">Repeat</keyword>
<evidence type="ECO:0000259" key="4">
    <source>
        <dbReference type="Pfam" id="PF08241"/>
    </source>
</evidence>
<dbReference type="Pfam" id="PF08241">
    <property type="entry name" value="Methyltransf_11"/>
    <property type="match status" value="1"/>
</dbReference>
<comment type="caution">
    <text evidence="5">The sequence shown here is derived from an EMBL/GenBank/DDBJ whole genome shotgun (WGS) entry which is preliminary data.</text>
</comment>
<dbReference type="Pfam" id="PF07719">
    <property type="entry name" value="TPR_2"/>
    <property type="match status" value="1"/>
</dbReference>
<proteinExistence type="predicted"/>